<dbReference type="CDD" id="cd10170">
    <property type="entry name" value="ASKHA_NBD_HSP70"/>
    <property type="match status" value="1"/>
</dbReference>
<dbReference type="PANTHER" id="PTHR42749">
    <property type="entry name" value="CELL SHAPE-DETERMINING PROTEIN MREB"/>
    <property type="match status" value="1"/>
</dbReference>
<accession>A0ABR1IIE4</accession>
<organism evidence="1 2">
    <name type="scientific">Neonectria magnoliae</name>
    <dbReference type="NCBI Taxonomy" id="2732573"/>
    <lineage>
        <taxon>Eukaryota</taxon>
        <taxon>Fungi</taxon>
        <taxon>Dikarya</taxon>
        <taxon>Ascomycota</taxon>
        <taxon>Pezizomycotina</taxon>
        <taxon>Sordariomycetes</taxon>
        <taxon>Hypocreomycetidae</taxon>
        <taxon>Hypocreales</taxon>
        <taxon>Nectriaceae</taxon>
        <taxon>Neonectria</taxon>
    </lineage>
</organism>
<dbReference type="InterPro" id="IPR043129">
    <property type="entry name" value="ATPase_NBD"/>
</dbReference>
<proteinExistence type="predicted"/>
<reference evidence="1 2" key="1">
    <citation type="journal article" date="2025" name="Microbiol. Resour. Announc.">
        <title>Draft genome sequences for Neonectria magnoliae and Neonectria punicea, canker pathogens of Liriodendron tulipifera and Acer saccharum in West Virginia.</title>
        <authorList>
            <person name="Petronek H.M."/>
            <person name="Kasson M.T."/>
            <person name="Metheny A.M."/>
            <person name="Stauder C.M."/>
            <person name="Lovett B."/>
            <person name="Lynch S.C."/>
            <person name="Garnas J.R."/>
            <person name="Kasson L.R."/>
            <person name="Stajich J.E."/>
        </authorList>
    </citation>
    <scope>NUCLEOTIDE SEQUENCE [LARGE SCALE GENOMIC DNA]</scope>
    <source>
        <strain evidence="1 2">NRRL 64651</strain>
    </source>
</reference>
<dbReference type="PANTHER" id="PTHR42749:SF1">
    <property type="entry name" value="CELL SHAPE-DETERMINING PROTEIN MREB"/>
    <property type="match status" value="1"/>
</dbReference>
<dbReference type="SUPFAM" id="SSF53067">
    <property type="entry name" value="Actin-like ATPase domain"/>
    <property type="match status" value="1"/>
</dbReference>
<gene>
    <name evidence="1" type="ORF">QQZ08_001077</name>
</gene>
<keyword evidence="2" id="KW-1185">Reference proteome</keyword>
<dbReference type="EMBL" id="JAZAVK010000005">
    <property type="protein sequence ID" value="KAK7432512.1"/>
    <property type="molecule type" value="Genomic_DNA"/>
</dbReference>
<dbReference type="Proteomes" id="UP001498421">
    <property type="component" value="Unassembled WGS sequence"/>
</dbReference>
<name>A0ABR1IIE4_9HYPO</name>
<protein>
    <submittedName>
        <fullName evidence="1">Uncharacterized protein</fullName>
    </submittedName>
</protein>
<comment type="caution">
    <text evidence="1">The sequence shown here is derived from an EMBL/GenBank/DDBJ whole genome shotgun (WGS) entry which is preliminary data.</text>
</comment>
<dbReference type="Gene3D" id="3.90.640.10">
    <property type="entry name" value="Actin, Chain A, domain 4"/>
    <property type="match status" value="1"/>
</dbReference>
<sequence length="330" mass="36315">MRTKKLHTALRVNTDTNDLEFVPLPSTAVPGVNELRYFKFSLMGPHPWFDSPNNEAIKSLLVENLSAFTVGLSTAKVVAIFLKGLWDVVVKEAGLEHFMAMTPNLPLHTVVTYPCCWSEETLNRLKEAVNLSGITGDNNNEVSYCSEHEAAIHAVLFDQPNLSQRLSKDGHSIIVADCGGISIDAATYQFGSVTSGQSTSGSIVDWASQLNGSLGLDLAFTNLLSREIQRVTGLCDSELTPEILRDKKTALGYWHRDEMIKIFDDLINPIVAVILKLFKAAQVKKNTPKFLVLTGGLGCNDHVKLQIGDLLRRHLGNDAPEFIDQDKILA</sequence>
<evidence type="ECO:0000313" key="1">
    <source>
        <dbReference type="EMBL" id="KAK7432512.1"/>
    </source>
</evidence>
<evidence type="ECO:0000313" key="2">
    <source>
        <dbReference type="Proteomes" id="UP001498421"/>
    </source>
</evidence>
<dbReference type="Gene3D" id="3.30.420.40">
    <property type="match status" value="2"/>
</dbReference>